<feature type="compositionally biased region" description="Basic residues" evidence="1">
    <location>
        <begin position="108"/>
        <end position="119"/>
    </location>
</feature>
<keyword evidence="3" id="KW-1185">Reference proteome</keyword>
<protein>
    <submittedName>
        <fullName evidence="2">Uncharacterized protein</fullName>
    </submittedName>
</protein>
<accession>A0A4C1Y7R9</accession>
<name>A0A4C1Y7R9_EUMVA</name>
<comment type="caution">
    <text evidence="2">The sequence shown here is derived from an EMBL/GenBank/DDBJ whole genome shotgun (WGS) entry which is preliminary data.</text>
</comment>
<evidence type="ECO:0000313" key="2">
    <source>
        <dbReference type="EMBL" id="GBP70597.1"/>
    </source>
</evidence>
<gene>
    <name evidence="2" type="ORF">EVAR_55171_1</name>
</gene>
<sequence>MTAWDGLPLDDDLVRVVVVRVRAAKRKTAARPDADRERQLAIDRWLLKIFSAVLSIVQNRRITIRPRRKKDYGTSSERTSSFRVKYIHKYKLFIRIRIHFNKTRAAGRRGCGRKRHGRVKTGNGQDDRILSAPVRPPCCDVMTPTPPPLGASACFSGGIGTLSR</sequence>
<dbReference type="AlphaFoldDB" id="A0A4C1Y7R9"/>
<organism evidence="2 3">
    <name type="scientific">Eumeta variegata</name>
    <name type="common">Bagworm moth</name>
    <name type="synonym">Eumeta japonica</name>
    <dbReference type="NCBI Taxonomy" id="151549"/>
    <lineage>
        <taxon>Eukaryota</taxon>
        <taxon>Metazoa</taxon>
        <taxon>Ecdysozoa</taxon>
        <taxon>Arthropoda</taxon>
        <taxon>Hexapoda</taxon>
        <taxon>Insecta</taxon>
        <taxon>Pterygota</taxon>
        <taxon>Neoptera</taxon>
        <taxon>Endopterygota</taxon>
        <taxon>Lepidoptera</taxon>
        <taxon>Glossata</taxon>
        <taxon>Ditrysia</taxon>
        <taxon>Tineoidea</taxon>
        <taxon>Psychidae</taxon>
        <taxon>Oiketicinae</taxon>
        <taxon>Eumeta</taxon>
    </lineage>
</organism>
<evidence type="ECO:0000256" key="1">
    <source>
        <dbReference type="SAM" id="MobiDB-lite"/>
    </source>
</evidence>
<feature type="region of interest" description="Disordered" evidence="1">
    <location>
        <begin position="108"/>
        <end position="127"/>
    </location>
</feature>
<proteinExistence type="predicted"/>
<dbReference type="EMBL" id="BGZK01001080">
    <property type="protein sequence ID" value="GBP70597.1"/>
    <property type="molecule type" value="Genomic_DNA"/>
</dbReference>
<reference evidence="2 3" key="1">
    <citation type="journal article" date="2019" name="Commun. Biol.">
        <title>The bagworm genome reveals a unique fibroin gene that provides high tensile strength.</title>
        <authorList>
            <person name="Kono N."/>
            <person name="Nakamura H."/>
            <person name="Ohtoshi R."/>
            <person name="Tomita M."/>
            <person name="Numata K."/>
            <person name="Arakawa K."/>
        </authorList>
    </citation>
    <scope>NUCLEOTIDE SEQUENCE [LARGE SCALE GENOMIC DNA]</scope>
</reference>
<evidence type="ECO:0000313" key="3">
    <source>
        <dbReference type="Proteomes" id="UP000299102"/>
    </source>
</evidence>
<dbReference type="Proteomes" id="UP000299102">
    <property type="component" value="Unassembled WGS sequence"/>
</dbReference>